<gene>
    <name evidence="7" type="ORF">KUCA_T00002067001</name>
</gene>
<dbReference type="InterPro" id="IPR007074">
    <property type="entry name" value="LicD/FKTN/FKRP_NTP_transf"/>
</dbReference>
<dbReference type="GO" id="GO:0016020">
    <property type="term" value="C:membrane"/>
    <property type="evidence" value="ECO:0007669"/>
    <property type="project" value="UniProtKB-SubCell"/>
</dbReference>
<evidence type="ECO:0000313" key="8">
    <source>
        <dbReference type="Proteomes" id="UP000019384"/>
    </source>
</evidence>
<protein>
    <recommendedName>
        <fullName evidence="6">LicD/FKTN/FKRP nucleotidyltransferase domain-containing protein</fullName>
    </recommendedName>
</protein>
<dbReference type="EMBL" id="HG793126">
    <property type="protein sequence ID" value="CDK26096.1"/>
    <property type="molecule type" value="Genomic_DNA"/>
</dbReference>
<dbReference type="STRING" id="1382522.W6MIV2"/>
<comment type="subcellular location">
    <subcellularLocation>
        <location evidence="1">Membrane</location>
        <topology evidence="1">Single-pass membrane protein</topology>
    </subcellularLocation>
</comment>
<reference evidence="7" key="2">
    <citation type="submission" date="2014-02" db="EMBL/GenBank/DDBJ databases">
        <title>Complete DNA sequence of /Kuraishia capsulata/ illustrates novel genomic features among budding yeasts (/Saccharomycotina/).</title>
        <authorList>
            <person name="Morales L."/>
            <person name="Noel B."/>
            <person name="Porcel B."/>
            <person name="Marcet-Houben M."/>
            <person name="Hullo M-F."/>
            <person name="Sacerdot C."/>
            <person name="Tekaia F."/>
            <person name="Leh-Louis V."/>
            <person name="Despons L."/>
            <person name="Khanna V."/>
            <person name="Aury J-M."/>
            <person name="Barbe V."/>
            <person name="Couloux A."/>
            <person name="Labadie K."/>
            <person name="Pelletier E."/>
            <person name="Souciet J-L."/>
            <person name="Boekhout T."/>
            <person name="Gabaldon T."/>
            <person name="Wincker P."/>
            <person name="Dujon B."/>
        </authorList>
    </citation>
    <scope>NUCLEOTIDE SEQUENCE</scope>
    <source>
        <strain evidence="7">CBS 1993</strain>
    </source>
</reference>
<evidence type="ECO:0000256" key="3">
    <source>
        <dbReference type="ARBA" id="ARBA00022989"/>
    </source>
</evidence>
<dbReference type="PANTHER" id="PTHR15407">
    <property type="entry name" value="FUKUTIN-RELATED"/>
    <property type="match status" value="1"/>
</dbReference>
<accession>W6MIV2</accession>
<proteinExistence type="predicted"/>
<feature type="domain" description="LicD/FKTN/FKRP nucleotidyltransferase" evidence="6">
    <location>
        <begin position="455"/>
        <end position="558"/>
    </location>
</feature>
<dbReference type="Pfam" id="PF04991">
    <property type="entry name" value="LicD"/>
    <property type="match status" value="1"/>
</dbReference>
<reference evidence="7" key="1">
    <citation type="submission" date="2013-12" db="EMBL/GenBank/DDBJ databases">
        <authorList>
            <person name="Genoscope - CEA"/>
        </authorList>
    </citation>
    <scope>NUCLEOTIDE SEQUENCE</scope>
    <source>
        <strain evidence="7">CBS 1993</strain>
    </source>
</reference>
<name>W6MIV2_9ASCO</name>
<dbReference type="OrthoDB" id="444255at2759"/>
<evidence type="ECO:0000259" key="6">
    <source>
        <dbReference type="Pfam" id="PF04991"/>
    </source>
</evidence>
<organism evidence="7 8">
    <name type="scientific">Kuraishia capsulata CBS 1993</name>
    <dbReference type="NCBI Taxonomy" id="1382522"/>
    <lineage>
        <taxon>Eukaryota</taxon>
        <taxon>Fungi</taxon>
        <taxon>Dikarya</taxon>
        <taxon>Ascomycota</taxon>
        <taxon>Saccharomycotina</taxon>
        <taxon>Pichiomycetes</taxon>
        <taxon>Pichiales</taxon>
        <taxon>Pichiaceae</taxon>
        <taxon>Kuraishia</taxon>
    </lineage>
</organism>
<dbReference type="HOGENOM" id="CLU_430955_0_0_1"/>
<evidence type="ECO:0000313" key="7">
    <source>
        <dbReference type="EMBL" id="CDK26096.1"/>
    </source>
</evidence>
<evidence type="ECO:0000256" key="5">
    <source>
        <dbReference type="SAM" id="Phobius"/>
    </source>
</evidence>
<evidence type="ECO:0000256" key="1">
    <source>
        <dbReference type="ARBA" id="ARBA00004167"/>
    </source>
</evidence>
<dbReference type="GO" id="GO:0009100">
    <property type="term" value="P:glycoprotein metabolic process"/>
    <property type="evidence" value="ECO:0007669"/>
    <property type="project" value="UniProtKB-ARBA"/>
</dbReference>
<feature type="transmembrane region" description="Helical" evidence="5">
    <location>
        <begin position="97"/>
        <end position="115"/>
    </location>
</feature>
<dbReference type="PANTHER" id="PTHR15407:SF28">
    <property type="entry name" value="RIBITOL-5-PHOSPHATE TRANSFERASE FKTN"/>
    <property type="match status" value="1"/>
</dbReference>
<keyword evidence="4 5" id="KW-0472">Membrane</keyword>
<dbReference type="GeneID" id="34519492"/>
<dbReference type="RefSeq" id="XP_022458104.1">
    <property type="nucleotide sequence ID" value="XM_022604310.1"/>
</dbReference>
<keyword evidence="2 5" id="KW-0812">Transmembrane</keyword>
<evidence type="ECO:0000256" key="2">
    <source>
        <dbReference type="ARBA" id="ARBA00022692"/>
    </source>
</evidence>
<keyword evidence="3 5" id="KW-1133">Transmembrane helix</keyword>
<dbReference type="InterPro" id="IPR009644">
    <property type="entry name" value="FKTN/MNN4/W02B3.4-1"/>
</dbReference>
<sequence length="751" mass="86264">MQRNHRYPFRRDLSFATLNPEDGGYDDVFTAYNSRKPSLPHRVRSVSLTGSLGEDDEEDSIGSDDPDDRLIPLKIRLTHHKMLSLVHKWRSSRLAKFLIPLLYLLSIIIFIFYLSSRHHDDDLDLYLDRPRKMGWMSRFFGPRAKTAQEVQLETDSNNLVYFPYSADVSVLPIAPYNHAKETSDLRATQAVYYDAIREFLEKSKVNPKTPVPEFDFHWGDWIEMKDLNPLIKEKLTCFVIGVLGSNIRTTWPGCIDKKSDDPRDLNFIFNGPATEFESPFRLSLRAKSYLYSVAPNPSKVVLLAGDLAFVVKVAKKKDIVESGMVEKFIDSRVSESISRLEVLKSPVNPVWCIDDISKSLGRPVVDLNGGEFTLIDVAEDAFDFPEDKKKSKRANDARVASQAYFKDTMIFHDGERIRKEYDWRFFNVMLTQQERRAVLHQLVRAWLQMTFNLALTTWLSQETLLGWGRNGLFFPWETVLHFEMPAKDLSKVASTFNGSIVINDPNDGTGTYFLDVSPHYMERARFNDGNASPESTDVRFIDIRTGVYIEISGLVRSQARLPGHFVSAYQDEPEIAKDIKDGDSIAEGGRFVNSGMGNFYHLSQVTPLRKTLFEGLMANVPQRAFSLLHKTYPDIMNADEFNNHHYIQHLRLWVPLNKCKYVPQEDIELFNRGGSSYIGACHDADIWSEYNRTRAATLFKQLEGFTEGQLVLSAKDELPCLYDDVWTTRRIDYLHNEYGYPLPVALEEKQV</sequence>
<dbReference type="AlphaFoldDB" id="W6MIV2"/>
<evidence type="ECO:0000256" key="4">
    <source>
        <dbReference type="ARBA" id="ARBA00023136"/>
    </source>
</evidence>
<dbReference type="Proteomes" id="UP000019384">
    <property type="component" value="Unassembled WGS sequence"/>
</dbReference>
<keyword evidence="8" id="KW-1185">Reference proteome</keyword>